<evidence type="ECO:0000256" key="6">
    <source>
        <dbReference type="ARBA" id="ARBA00022989"/>
    </source>
</evidence>
<evidence type="ECO:0000256" key="3">
    <source>
        <dbReference type="ARBA" id="ARBA00022516"/>
    </source>
</evidence>
<dbReference type="Gene3D" id="1.20.120.1760">
    <property type="match status" value="1"/>
</dbReference>
<evidence type="ECO:0000256" key="5">
    <source>
        <dbReference type="ARBA" id="ARBA00022692"/>
    </source>
</evidence>
<dbReference type="PANTHER" id="PTHR14269:SF62">
    <property type="entry name" value="CDP-DIACYLGLYCEROL--GLYCEROL-3-PHOSPHATE 3-PHOSPHATIDYLTRANSFERASE 1, CHLOROPLASTIC"/>
    <property type="match status" value="1"/>
</dbReference>
<evidence type="ECO:0000313" key="15">
    <source>
        <dbReference type="Proteomes" id="UP000215506"/>
    </source>
</evidence>
<comment type="similarity">
    <text evidence="2 11">Belongs to the CDP-alcohol phosphatidyltransferase class-I family.</text>
</comment>
<evidence type="ECO:0000313" key="14">
    <source>
        <dbReference type="EMBL" id="OXR43090.1"/>
    </source>
</evidence>
<evidence type="ECO:0000256" key="8">
    <source>
        <dbReference type="ARBA" id="ARBA00023136"/>
    </source>
</evidence>
<keyword evidence="9" id="KW-0594">Phospholipid biosynthesis</keyword>
<dbReference type="Pfam" id="PF01066">
    <property type="entry name" value="CDP-OH_P_transf"/>
    <property type="match status" value="1"/>
</dbReference>
<evidence type="ECO:0000256" key="9">
    <source>
        <dbReference type="ARBA" id="ARBA00023209"/>
    </source>
</evidence>
<proteinExistence type="inferred from homology"/>
<dbReference type="GO" id="GO:0016020">
    <property type="term" value="C:membrane"/>
    <property type="evidence" value="ECO:0007669"/>
    <property type="project" value="UniProtKB-SubCell"/>
</dbReference>
<feature type="transmembrane region" description="Helical" evidence="13">
    <location>
        <begin position="54"/>
        <end position="74"/>
    </location>
</feature>
<feature type="region of interest" description="Disordered" evidence="12">
    <location>
        <begin position="1"/>
        <end position="31"/>
    </location>
</feature>
<keyword evidence="7" id="KW-0443">Lipid metabolism</keyword>
<evidence type="ECO:0000256" key="7">
    <source>
        <dbReference type="ARBA" id="ARBA00023098"/>
    </source>
</evidence>
<comment type="subcellular location">
    <subcellularLocation>
        <location evidence="1">Membrane</location>
        <topology evidence="1">Multi-pass membrane protein</topology>
    </subcellularLocation>
</comment>
<keyword evidence="10" id="KW-1208">Phospholipid metabolism</keyword>
<keyword evidence="15" id="KW-1185">Reference proteome</keyword>
<dbReference type="AlphaFoldDB" id="A0A231H2L1"/>
<name>A0A231H2L1_9NOCA</name>
<evidence type="ECO:0000256" key="4">
    <source>
        <dbReference type="ARBA" id="ARBA00022679"/>
    </source>
</evidence>
<evidence type="ECO:0000256" key="1">
    <source>
        <dbReference type="ARBA" id="ARBA00004141"/>
    </source>
</evidence>
<evidence type="ECO:0000256" key="10">
    <source>
        <dbReference type="ARBA" id="ARBA00023264"/>
    </source>
</evidence>
<dbReference type="InterPro" id="IPR050324">
    <property type="entry name" value="CDP-alcohol_PTase-I"/>
</dbReference>
<evidence type="ECO:0000256" key="2">
    <source>
        <dbReference type="ARBA" id="ARBA00010441"/>
    </source>
</evidence>
<organism evidence="14 15">
    <name type="scientific">Nocardia cerradoensis</name>
    <dbReference type="NCBI Taxonomy" id="85688"/>
    <lineage>
        <taxon>Bacteria</taxon>
        <taxon>Bacillati</taxon>
        <taxon>Actinomycetota</taxon>
        <taxon>Actinomycetes</taxon>
        <taxon>Mycobacteriales</taxon>
        <taxon>Nocardiaceae</taxon>
        <taxon>Nocardia</taxon>
    </lineage>
</organism>
<dbReference type="GO" id="GO:0046474">
    <property type="term" value="P:glycerophospholipid biosynthetic process"/>
    <property type="evidence" value="ECO:0007669"/>
    <property type="project" value="TreeGrafter"/>
</dbReference>
<gene>
    <name evidence="14" type="primary">pgsA1</name>
    <name evidence="14" type="ORF">B7C42_04976</name>
</gene>
<accession>A0A231H2L1</accession>
<evidence type="ECO:0000256" key="11">
    <source>
        <dbReference type="RuleBase" id="RU003750"/>
    </source>
</evidence>
<reference evidence="14 15" key="1">
    <citation type="submission" date="2017-07" db="EMBL/GenBank/DDBJ databases">
        <title>First draft Genome Sequence of Nocardia cerradoensis isolated from human infection.</title>
        <authorList>
            <person name="Carrasco G."/>
        </authorList>
    </citation>
    <scope>NUCLEOTIDE SEQUENCE [LARGE SCALE GENOMIC DNA]</scope>
    <source>
        <strain evidence="14 15">CNM20130759</strain>
    </source>
</reference>
<protein>
    <submittedName>
        <fullName evidence="14">Putative CDP-diacylglycerol--glycerol-3-phosphate 3-phosphatidyl-transferase 1</fullName>
        <ecNumber evidence="14">2.7.8.5</ecNumber>
    </submittedName>
</protein>
<comment type="caution">
    <text evidence="14">The sequence shown here is derived from an EMBL/GenBank/DDBJ whole genome shotgun (WGS) entry which is preliminary data.</text>
</comment>
<keyword evidence="3" id="KW-0444">Lipid biosynthesis</keyword>
<evidence type="ECO:0000256" key="13">
    <source>
        <dbReference type="SAM" id="Phobius"/>
    </source>
</evidence>
<dbReference type="InterPro" id="IPR043130">
    <property type="entry name" value="CDP-OH_PTrfase_TM_dom"/>
</dbReference>
<dbReference type="EC" id="2.7.8.5" evidence="14"/>
<dbReference type="GO" id="GO:0008444">
    <property type="term" value="F:CDP-diacylglycerol-glycerol-3-phosphate 3-phosphatidyltransferase activity"/>
    <property type="evidence" value="ECO:0007669"/>
    <property type="project" value="UniProtKB-EC"/>
</dbReference>
<keyword evidence="5 13" id="KW-0812">Transmembrane</keyword>
<dbReference type="InterPro" id="IPR048254">
    <property type="entry name" value="CDP_ALCOHOL_P_TRANSF_CS"/>
</dbReference>
<feature type="transmembrane region" description="Helical" evidence="13">
    <location>
        <begin position="155"/>
        <end position="174"/>
    </location>
</feature>
<dbReference type="PANTHER" id="PTHR14269">
    <property type="entry name" value="CDP-DIACYLGLYCEROL--GLYCEROL-3-PHOSPHATE 3-PHOSPHATIDYLTRANSFERASE-RELATED"/>
    <property type="match status" value="1"/>
</dbReference>
<keyword evidence="4 11" id="KW-0808">Transferase</keyword>
<dbReference type="EMBL" id="NGAF01000011">
    <property type="protein sequence ID" value="OXR43090.1"/>
    <property type="molecule type" value="Genomic_DNA"/>
</dbReference>
<dbReference type="Proteomes" id="UP000215506">
    <property type="component" value="Unassembled WGS sequence"/>
</dbReference>
<evidence type="ECO:0000256" key="12">
    <source>
        <dbReference type="SAM" id="MobiDB-lite"/>
    </source>
</evidence>
<dbReference type="PROSITE" id="PS00379">
    <property type="entry name" value="CDP_ALCOHOL_P_TRANSF"/>
    <property type="match status" value="1"/>
</dbReference>
<keyword evidence="6 13" id="KW-1133">Transmembrane helix</keyword>
<keyword evidence="8 13" id="KW-0472">Membrane</keyword>
<dbReference type="InterPro" id="IPR000462">
    <property type="entry name" value="CDP-OH_P_trans"/>
</dbReference>
<sequence>MSNRPAGGSGPDHQASEHSEPAREPADPAAGTETDRILTVPNVLSVLRLIGVPVFLWLLLVLHADGWAFALLVASGVTDYLDGKLARLLDQYSRLGALLDPLVDRLYLIATVLGLLVRGILPWPFVVVLIGRDLILSATLPIYRRRNLDPPEVIYLGKAATFALMSALPWMLAGQMDWAAAGFGRAFGWALLWWGTAVYVWTGLLYLRKAFAVARTIPVAPRATS</sequence>
<feature type="transmembrane region" description="Helical" evidence="13">
    <location>
        <begin position="186"/>
        <end position="207"/>
    </location>
</feature>
<feature type="compositionally biased region" description="Basic and acidic residues" evidence="12">
    <location>
        <begin position="14"/>
        <end position="26"/>
    </location>
</feature>